<keyword evidence="1" id="KW-1133">Transmembrane helix</keyword>
<evidence type="ECO:0000313" key="2">
    <source>
        <dbReference type="EMBL" id="VEJ35823.1"/>
    </source>
</evidence>
<sequence>MRLYTRDPNNQFSYLGDYDIVPSGNGQNANRGGQAAKRGLLDNERNRFYLRRYGKTIWGMLIGLIIGILFLAIGFFQTLLLAILMAIGFLIGGFFDRNPVVMRFINNLG</sequence>
<feature type="transmembrane region" description="Helical" evidence="1">
    <location>
        <begin position="79"/>
        <end position="95"/>
    </location>
</feature>
<dbReference type="Proteomes" id="UP000269544">
    <property type="component" value="Chromosome"/>
</dbReference>
<dbReference type="AlphaFoldDB" id="A0A448V1X5"/>
<dbReference type="Pfam" id="PF10031">
    <property type="entry name" value="DUF2273"/>
    <property type="match status" value="1"/>
</dbReference>
<accession>A0A448V1X5</accession>
<keyword evidence="3" id="KW-1185">Reference proteome</keyword>
<dbReference type="RefSeq" id="WP_126465580.1">
    <property type="nucleotide sequence ID" value="NZ_JAUSWF010000003.1"/>
</dbReference>
<dbReference type="OrthoDB" id="1697430at2"/>
<dbReference type="KEGG" id="piv:NCTC13079_01006"/>
<gene>
    <name evidence="2" type="ORF">NCTC13079_01006</name>
</gene>
<organism evidence="2 3">
    <name type="scientific">Aedoeadaptatus ivorii</name>
    <dbReference type="NCBI Taxonomy" id="54006"/>
    <lineage>
        <taxon>Bacteria</taxon>
        <taxon>Bacillati</taxon>
        <taxon>Bacillota</taxon>
        <taxon>Tissierellia</taxon>
        <taxon>Tissierellales</taxon>
        <taxon>Peptoniphilaceae</taxon>
        <taxon>Aedoeadaptatus</taxon>
    </lineage>
</organism>
<dbReference type="EMBL" id="LR134523">
    <property type="protein sequence ID" value="VEJ35823.1"/>
    <property type="molecule type" value="Genomic_DNA"/>
</dbReference>
<feature type="transmembrane region" description="Helical" evidence="1">
    <location>
        <begin position="56"/>
        <end position="73"/>
    </location>
</feature>
<protein>
    <submittedName>
        <fullName evidence="2">Small integral membrane protein (DUF2273)</fullName>
    </submittedName>
</protein>
<dbReference type="InterPro" id="IPR018730">
    <property type="entry name" value="DUF2273"/>
</dbReference>
<name>A0A448V1X5_9FIRM</name>
<keyword evidence="1" id="KW-0812">Transmembrane</keyword>
<evidence type="ECO:0000313" key="3">
    <source>
        <dbReference type="Proteomes" id="UP000269544"/>
    </source>
</evidence>
<evidence type="ECO:0000256" key="1">
    <source>
        <dbReference type="SAM" id="Phobius"/>
    </source>
</evidence>
<proteinExistence type="predicted"/>
<reference evidence="2 3" key="1">
    <citation type="submission" date="2018-12" db="EMBL/GenBank/DDBJ databases">
        <authorList>
            <consortium name="Pathogen Informatics"/>
        </authorList>
    </citation>
    <scope>NUCLEOTIDE SEQUENCE [LARGE SCALE GENOMIC DNA]</scope>
    <source>
        <strain evidence="2 3">NCTC13079</strain>
    </source>
</reference>
<keyword evidence="1" id="KW-0472">Membrane</keyword>